<reference evidence="1" key="1">
    <citation type="submission" date="2018-05" db="EMBL/GenBank/DDBJ databases">
        <authorList>
            <person name="Lanie J.A."/>
            <person name="Ng W.-L."/>
            <person name="Kazmierczak K.M."/>
            <person name="Andrzejewski T.M."/>
            <person name="Davidsen T.M."/>
            <person name="Wayne K.J."/>
            <person name="Tettelin H."/>
            <person name="Glass J.I."/>
            <person name="Rusch D."/>
            <person name="Podicherti R."/>
            <person name="Tsui H.-C.T."/>
            <person name="Winkler M.E."/>
        </authorList>
    </citation>
    <scope>NUCLEOTIDE SEQUENCE</scope>
</reference>
<proteinExistence type="predicted"/>
<evidence type="ECO:0000313" key="1">
    <source>
        <dbReference type="EMBL" id="SVC47765.1"/>
    </source>
</evidence>
<organism evidence="1">
    <name type="scientific">marine metagenome</name>
    <dbReference type="NCBI Taxonomy" id="408172"/>
    <lineage>
        <taxon>unclassified sequences</taxon>
        <taxon>metagenomes</taxon>
        <taxon>ecological metagenomes</taxon>
    </lineage>
</organism>
<sequence length="102" mass="11381">MSDDSSSEYSGNPPSEDELVLAEAVAIVDHSHQLLKKERQLRRLGRALQCLGITGITGGSWTHLDEEEAEIVFNPIRADRFTMLIAHLEDLADLIKDQKQVP</sequence>
<dbReference type="AlphaFoldDB" id="A0A382MI23"/>
<gene>
    <name evidence="1" type="ORF">METZ01_LOCUS300619</name>
</gene>
<feature type="non-terminal residue" evidence="1">
    <location>
        <position position="102"/>
    </location>
</feature>
<protein>
    <submittedName>
        <fullName evidence="1">Uncharacterized protein</fullName>
    </submittedName>
</protein>
<dbReference type="EMBL" id="UINC01093382">
    <property type="protein sequence ID" value="SVC47765.1"/>
    <property type="molecule type" value="Genomic_DNA"/>
</dbReference>
<accession>A0A382MI23</accession>
<name>A0A382MI23_9ZZZZ</name>